<dbReference type="Pfam" id="PF00400">
    <property type="entry name" value="WD40"/>
    <property type="match status" value="1"/>
</dbReference>
<feature type="repeat" description="WD" evidence="4">
    <location>
        <begin position="96"/>
        <end position="129"/>
    </location>
</feature>
<dbReference type="Proteomes" id="UP000549394">
    <property type="component" value="Unassembled WGS sequence"/>
</dbReference>
<evidence type="ECO:0000256" key="2">
    <source>
        <dbReference type="ARBA" id="ARBA00022574"/>
    </source>
</evidence>
<keyword evidence="2 4" id="KW-0853">WD repeat</keyword>
<accession>A0A7I8W0Q8</accession>
<dbReference type="OrthoDB" id="20669at2759"/>
<dbReference type="Gene3D" id="2.130.10.10">
    <property type="entry name" value="YVTN repeat-like/Quinoprotein amine dehydrogenase"/>
    <property type="match status" value="1"/>
</dbReference>
<comment type="caution">
    <text evidence="5">The sequence shown here is derived from an EMBL/GenBank/DDBJ whole genome shotgun (WGS) entry which is preliminary data.</text>
</comment>
<reference evidence="5 6" key="1">
    <citation type="submission" date="2020-08" db="EMBL/GenBank/DDBJ databases">
        <authorList>
            <person name="Hejnol A."/>
        </authorList>
    </citation>
    <scope>NUCLEOTIDE SEQUENCE [LARGE SCALE GENOMIC DNA]</scope>
</reference>
<keyword evidence="3" id="KW-0677">Repeat</keyword>
<evidence type="ECO:0000313" key="6">
    <source>
        <dbReference type="Proteomes" id="UP000549394"/>
    </source>
</evidence>
<proteinExistence type="inferred from homology"/>
<dbReference type="SMART" id="SM00320">
    <property type="entry name" value="WD40"/>
    <property type="match status" value="4"/>
</dbReference>
<comment type="similarity">
    <text evidence="1">Belongs to the WD repeat DCAF10 family.</text>
</comment>
<evidence type="ECO:0000256" key="4">
    <source>
        <dbReference type="PROSITE-ProRule" id="PRU00221"/>
    </source>
</evidence>
<keyword evidence="6" id="KW-1185">Reference proteome</keyword>
<dbReference type="PANTHER" id="PTHR14588">
    <property type="entry name" value="DDB1- AND CUL4-ASSOCIATED FACTOR 10"/>
    <property type="match status" value="1"/>
</dbReference>
<dbReference type="AlphaFoldDB" id="A0A7I8W0Q8"/>
<organism evidence="5 6">
    <name type="scientific">Dimorphilus gyrociliatus</name>
    <dbReference type="NCBI Taxonomy" id="2664684"/>
    <lineage>
        <taxon>Eukaryota</taxon>
        <taxon>Metazoa</taxon>
        <taxon>Spiralia</taxon>
        <taxon>Lophotrochozoa</taxon>
        <taxon>Annelida</taxon>
        <taxon>Polychaeta</taxon>
        <taxon>Polychaeta incertae sedis</taxon>
        <taxon>Dinophilidae</taxon>
        <taxon>Dimorphilus</taxon>
    </lineage>
</organism>
<dbReference type="InterPro" id="IPR036322">
    <property type="entry name" value="WD40_repeat_dom_sf"/>
</dbReference>
<dbReference type="PANTHER" id="PTHR14588:SF2">
    <property type="entry name" value="DDB1- AND CUL4-ASSOCIATED FACTOR 10"/>
    <property type="match status" value="1"/>
</dbReference>
<dbReference type="SUPFAM" id="SSF50978">
    <property type="entry name" value="WD40 repeat-like"/>
    <property type="match status" value="1"/>
</dbReference>
<dbReference type="InterPro" id="IPR001680">
    <property type="entry name" value="WD40_rpt"/>
</dbReference>
<evidence type="ECO:0000256" key="3">
    <source>
        <dbReference type="ARBA" id="ARBA00022737"/>
    </source>
</evidence>
<gene>
    <name evidence="5" type="ORF">DGYR_LOCUS10007</name>
</gene>
<dbReference type="PROSITE" id="PS50294">
    <property type="entry name" value="WD_REPEATS_REGION"/>
    <property type="match status" value="1"/>
</dbReference>
<dbReference type="PROSITE" id="PS50082">
    <property type="entry name" value="WD_REPEATS_2"/>
    <property type="match status" value="1"/>
</dbReference>
<dbReference type="InterPro" id="IPR039085">
    <property type="entry name" value="DCA10"/>
</dbReference>
<protein>
    <submittedName>
        <fullName evidence="5">DgyrCDS10608</fullName>
    </submittedName>
</protein>
<dbReference type="EMBL" id="CAJFCJ010000016">
    <property type="protein sequence ID" value="CAD5122160.1"/>
    <property type="molecule type" value="Genomic_DNA"/>
</dbReference>
<dbReference type="InterPro" id="IPR015943">
    <property type="entry name" value="WD40/YVTN_repeat-like_dom_sf"/>
</dbReference>
<sequence length="386" mass="44054">MISIGEVNKRSAKNNIVLKLPERLTNPSNRERLKKELLRCLYYRSWGYISEPQIPMYTGVFSLAFSRKGNPLLIGFDQGEIRGFDVTSNKQIWDNVDMHNCGVNCLEFINDYQFVSGSDDTVVKLWDLRKLDYSIQNLYDMDEWVQDVSFSFGQKLLITNGIGSGFFVYQLVDGRFELVAVCKNDKPIYRAKLIDSNDGMMVYSNWGDSKAYIVHNFYRLIRERSNHTPPSELHLKEEISCKLEGLADCIISSIAVHPFERRFAMRGTTAGRKKRHMKSYTFIFDANRVSESCEPTCTHQESSKTRNFTKEMSFSFDGYALSSPNRSSVRLLGLINNPMSKNRLQVLNEVKGSNSADSAIVTRFSPVEPLLAVGWLSGSIKLFKPS</sequence>
<evidence type="ECO:0000256" key="1">
    <source>
        <dbReference type="ARBA" id="ARBA00005903"/>
    </source>
</evidence>
<name>A0A7I8W0Q8_9ANNE</name>
<dbReference type="GO" id="GO:0080008">
    <property type="term" value="C:Cul4-RING E3 ubiquitin ligase complex"/>
    <property type="evidence" value="ECO:0007669"/>
    <property type="project" value="TreeGrafter"/>
</dbReference>
<evidence type="ECO:0000313" key="5">
    <source>
        <dbReference type="EMBL" id="CAD5122160.1"/>
    </source>
</evidence>